<dbReference type="InterPro" id="IPR028082">
    <property type="entry name" value="Peripla_BP_I"/>
</dbReference>
<evidence type="ECO:0000256" key="10">
    <source>
        <dbReference type="SAM" id="Phobius"/>
    </source>
</evidence>
<evidence type="ECO:0000256" key="6">
    <source>
        <dbReference type="ARBA" id="ARBA00022764"/>
    </source>
</evidence>
<evidence type="ECO:0000313" key="13">
    <source>
        <dbReference type="EMBL" id="TFZ40546.1"/>
    </source>
</evidence>
<keyword evidence="10" id="KW-0472">Membrane</keyword>
<dbReference type="PANTHER" id="PTHR30036">
    <property type="entry name" value="D-XYLOSE-BINDING PERIPLASMIC PROTEIN"/>
    <property type="match status" value="1"/>
</dbReference>
<evidence type="ECO:0000256" key="7">
    <source>
        <dbReference type="ARBA" id="ARBA00022837"/>
    </source>
</evidence>
<keyword evidence="14" id="KW-1185">Reference proteome</keyword>
<evidence type="ECO:0000256" key="1">
    <source>
        <dbReference type="ARBA" id="ARBA00004196"/>
    </source>
</evidence>
<evidence type="ECO:0000256" key="8">
    <source>
        <dbReference type="ARBA" id="ARBA00034323"/>
    </source>
</evidence>
<keyword evidence="4" id="KW-0479">Metal-binding</keyword>
<evidence type="ECO:0000313" key="14">
    <source>
        <dbReference type="Proteomes" id="UP000296883"/>
    </source>
</evidence>
<dbReference type="Gene3D" id="3.40.50.2300">
    <property type="match status" value="2"/>
</dbReference>
<evidence type="ECO:0000256" key="5">
    <source>
        <dbReference type="ARBA" id="ARBA00022729"/>
    </source>
</evidence>
<evidence type="ECO:0000256" key="9">
    <source>
        <dbReference type="ARBA" id="ARBA00034344"/>
    </source>
</evidence>
<dbReference type="Proteomes" id="UP000297725">
    <property type="component" value="Unassembled WGS sequence"/>
</dbReference>
<name>A0AAJ5JM49_9ENTE</name>
<evidence type="ECO:0000313" key="15">
    <source>
        <dbReference type="Proteomes" id="UP000297725"/>
    </source>
</evidence>
<keyword evidence="2" id="KW-0813">Transport</keyword>
<reference evidence="13 15" key="1">
    <citation type="submission" date="2019-03" db="EMBL/GenBank/DDBJ databases">
        <title>Vagococcus sp. was isolated fron gut of Carduelis flavirostris.</title>
        <authorList>
            <person name="Ge Y."/>
        </authorList>
    </citation>
    <scope>NUCLEOTIDE SEQUENCE [LARGE SCALE GENOMIC DNA]</scope>
    <source>
        <strain evidence="13 15">CF-210</strain>
    </source>
</reference>
<keyword evidence="7" id="KW-0106">Calcium</keyword>
<sequence>MKKKLLGYFLAIFIIFIVLAGWLYHLSNEAKNRNKTLKIGILLYRQDDNFISSMRQSMEEEIDKLMEEDSDVTYDFQFFDSKNSQLYQNDIIDSLISDKYDALCINLVDRTAASLIIDRAKSADIPIVFFNREPVNEDLTRWDKLYYVGSDPKKAGMMQGELVLNFNHHYPSRLDKNHDGIIQYCLLEGEVLHQDAILRTKYALQTISKELSLENITREMADWSYNSSYIKMLEVARKRLNIELIISNNDAMALGARKALVDSYYVEEDLPYIVGIDGIEEALQLSNESILYDTIINDQISQSKKIISLARRLASDTIINHKKDRYYLVPYKNTKKKL</sequence>
<gene>
    <name evidence="13" type="ORF">E4031_07100</name>
    <name evidence="12" type="ORF">E4Z98_04675</name>
</gene>
<organism evidence="13 15">
    <name type="scientific">Vagococcus xieshaowenii</name>
    <dbReference type="NCBI Taxonomy" id="2562451"/>
    <lineage>
        <taxon>Bacteria</taxon>
        <taxon>Bacillati</taxon>
        <taxon>Bacillota</taxon>
        <taxon>Bacilli</taxon>
        <taxon>Lactobacillales</taxon>
        <taxon>Enterococcaceae</taxon>
        <taxon>Vagococcus</taxon>
    </lineage>
</organism>
<evidence type="ECO:0000256" key="4">
    <source>
        <dbReference type="ARBA" id="ARBA00022723"/>
    </source>
</evidence>
<dbReference type="PANTHER" id="PTHR30036:SF2">
    <property type="entry name" value="D-GALACTOSE_METHYL-GALACTOSIDE BINDING PERIPLASMIC PROTEIN MGLB"/>
    <property type="match status" value="1"/>
</dbReference>
<dbReference type="Proteomes" id="UP000296883">
    <property type="component" value="Chromosome"/>
</dbReference>
<reference evidence="12 14" key="2">
    <citation type="journal article" date="2020" name="Int. J. Syst. Evol. Microbiol.">
        <title>Vagococcus xieshaowenii sp. nov., isolated from snow finch (Montifringilla taczanowskii) cloacal content.</title>
        <authorList>
            <person name="Ge Y."/>
            <person name="Yang J."/>
            <person name="Lai X.H."/>
            <person name="Zhang G."/>
            <person name="Jin D."/>
            <person name="Lu S."/>
            <person name="Wang B."/>
            <person name="Huang Y."/>
            <person name="Huang Y."/>
            <person name="Ren Z."/>
            <person name="Zhang X."/>
            <person name="Xu J."/>
        </authorList>
    </citation>
    <scope>NUCLEOTIDE SEQUENCE [LARGE SCALE GENOMIC DNA]</scope>
    <source>
        <strain evidence="12">Personal::cf-49</strain>
        <strain evidence="14">personal::cf-49</strain>
    </source>
</reference>
<dbReference type="InterPro" id="IPR050555">
    <property type="entry name" value="Bact_Solute-Bind_Prot2"/>
</dbReference>
<protein>
    <recommendedName>
        <fullName evidence="9">D-galactose/methyl-galactoside binding periplasmic protein MglB</fullName>
    </recommendedName>
</protein>
<dbReference type="EMBL" id="SRHU01000024">
    <property type="protein sequence ID" value="TFZ40546.1"/>
    <property type="molecule type" value="Genomic_DNA"/>
</dbReference>
<comment type="subcellular location">
    <subcellularLocation>
        <location evidence="1">Cell envelope</location>
    </subcellularLocation>
</comment>
<evidence type="ECO:0000256" key="2">
    <source>
        <dbReference type="ARBA" id="ARBA00022448"/>
    </source>
</evidence>
<feature type="domain" description="Periplasmic binding protein" evidence="11">
    <location>
        <begin position="39"/>
        <end position="314"/>
    </location>
</feature>
<evidence type="ECO:0000313" key="12">
    <source>
        <dbReference type="EMBL" id="QCA28646.1"/>
    </source>
</evidence>
<dbReference type="SUPFAM" id="SSF53822">
    <property type="entry name" value="Periplasmic binding protein-like I"/>
    <property type="match status" value="1"/>
</dbReference>
<keyword evidence="5" id="KW-0732">Signal</keyword>
<dbReference type="CDD" id="cd01539">
    <property type="entry name" value="PBP1_GGBP"/>
    <property type="match status" value="1"/>
</dbReference>
<keyword evidence="6" id="KW-0574">Periplasm</keyword>
<evidence type="ECO:0000256" key="3">
    <source>
        <dbReference type="ARBA" id="ARBA00022597"/>
    </source>
</evidence>
<proteinExistence type="predicted"/>
<dbReference type="GO" id="GO:0046872">
    <property type="term" value="F:metal ion binding"/>
    <property type="evidence" value="ECO:0007669"/>
    <property type="project" value="UniProtKB-KW"/>
</dbReference>
<dbReference type="GO" id="GO:0030288">
    <property type="term" value="C:outer membrane-bounded periplasmic space"/>
    <property type="evidence" value="ECO:0007669"/>
    <property type="project" value="TreeGrafter"/>
</dbReference>
<dbReference type="Pfam" id="PF13407">
    <property type="entry name" value="Peripla_BP_4"/>
    <property type="match status" value="1"/>
</dbReference>
<keyword evidence="10" id="KW-1133">Transmembrane helix</keyword>
<keyword evidence="3" id="KW-0762">Sugar transport</keyword>
<evidence type="ECO:0000259" key="11">
    <source>
        <dbReference type="Pfam" id="PF13407"/>
    </source>
</evidence>
<comment type="subunit">
    <text evidence="8">The ABC transporter complex is composed of one ATP-binding protein (MglA), two transmembrane proteins (MglC) and a solute-binding protein (MglB).</text>
</comment>
<dbReference type="GO" id="GO:0030246">
    <property type="term" value="F:carbohydrate binding"/>
    <property type="evidence" value="ECO:0007669"/>
    <property type="project" value="InterPro"/>
</dbReference>
<dbReference type="AlphaFoldDB" id="A0AAJ5JM49"/>
<dbReference type="EMBL" id="CP038865">
    <property type="protein sequence ID" value="QCA28646.1"/>
    <property type="molecule type" value="Genomic_DNA"/>
</dbReference>
<accession>A0AAJ5JM49</accession>
<dbReference type="InterPro" id="IPR044085">
    <property type="entry name" value="MglB-like_PBP1"/>
</dbReference>
<dbReference type="InterPro" id="IPR025997">
    <property type="entry name" value="SBP_2_dom"/>
</dbReference>
<feature type="transmembrane region" description="Helical" evidence="10">
    <location>
        <begin position="5"/>
        <end position="24"/>
    </location>
</feature>
<keyword evidence="10" id="KW-0812">Transmembrane</keyword>
<dbReference type="RefSeq" id="WP_135254752.1">
    <property type="nucleotide sequence ID" value="NZ_CP038865.1"/>
</dbReference>